<dbReference type="PANTHER" id="PTHR42929">
    <property type="entry name" value="INNER MEMBRANE ABC TRANSPORTER PERMEASE PROTEIN YDCU-RELATED-RELATED"/>
    <property type="match status" value="1"/>
</dbReference>
<dbReference type="RefSeq" id="WP_185065811.1">
    <property type="nucleotide sequence ID" value="NZ_BAABJP010000068.1"/>
</dbReference>
<feature type="transmembrane region" description="Helical" evidence="8">
    <location>
        <begin position="109"/>
        <end position="133"/>
    </location>
</feature>
<dbReference type="Gene3D" id="1.10.3720.10">
    <property type="entry name" value="MetI-like"/>
    <property type="match status" value="1"/>
</dbReference>
<evidence type="ECO:0000313" key="11">
    <source>
        <dbReference type="Proteomes" id="UP001428817"/>
    </source>
</evidence>
<dbReference type="SUPFAM" id="SSF161098">
    <property type="entry name" value="MetI-like"/>
    <property type="match status" value="1"/>
</dbReference>
<comment type="caution">
    <text evidence="10">The sequence shown here is derived from an EMBL/GenBank/DDBJ whole genome shotgun (WGS) entry which is preliminary data.</text>
</comment>
<keyword evidence="5 8" id="KW-0812">Transmembrane</keyword>
<dbReference type="Pfam" id="PF00528">
    <property type="entry name" value="BPD_transp_1"/>
    <property type="match status" value="1"/>
</dbReference>
<evidence type="ECO:0000256" key="2">
    <source>
        <dbReference type="ARBA" id="ARBA00007069"/>
    </source>
</evidence>
<feature type="transmembrane region" description="Helical" evidence="8">
    <location>
        <begin position="206"/>
        <end position="231"/>
    </location>
</feature>
<evidence type="ECO:0000256" key="3">
    <source>
        <dbReference type="ARBA" id="ARBA00022448"/>
    </source>
</evidence>
<keyword evidence="6 8" id="KW-1133">Transmembrane helix</keyword>
<dbReference type="PANTHER" id="PTHR42929:SF5">
    <property type="entry name" value="ABC TRANSPORTER PERMEASE PROTEIN"/>
    <property type="match status" value="1"/>
</dbReference>
<feature type="transmembrane region" description="Helical" evidence="8">
    <location>
        <begin position="263"/>
        <end position="286"/>
    </location>
</feature>
<dbReference type="InterPro" id="IPR035906">
    <property type="entry name" value="MetI-like_sf"/>
</dbReference>
<dbReference type="CDD" id="cd06261">
    <property type="entry name" value="TM_PBP2"/>
    <property type="match status" value="1"/>
</dbReference>
<dbReference type="InterPro" id="IPR000515">
    <property type="entry name" value="MetI-like"/>
</dbReference>
<accession>A0ABP9RFX6</accession>
<evidence type="ECO:0000313" key="10">
    <source>
        <dbReference type="EMBL" id="GAA5176519.1"/>
    </source>
</evidence>
<evidence type="ECO:0000256" key="4">
    <source>
        <dbReference type="ARBA" id="ARBA00022475"/>
    </source>
</evidence>
<evidence type="ECO:0000256" key="8">
    <source>
        <dbReference type="RuleBase" id="RU363032"/>
    </source>
</evidence>
<feature type="transmembrane region" description="Helical" evidence="8">
    <location>
        <begin position="25"/>
        <end position="50"/>
    </location>
</feature>
<comment type="subcellular location">
    <subcellularLocation>
        <location evidence="1 8">Cell membrane</location>
        <topology evidence="1 8">Multi-pass membrane protein</topology>
    </subcellularLocation>
</comment>
<dbReference type="EMBL" id="BAABJP010000068">
    <property type="protein sequence ID" value="GAA5176519.1"/>
    <property type="molecule type" value="Genomic_DNA"/>
</dbReference>
<dbReference type="Proteomes" id="UP001428817">
    <property type="component" value="Unassembled WGS sequence"/>
</dbReference>
<evidence type="ECO:0000259" key="9">
    <source>
        <dbReference type="PROSITE" id="PS50928"/>
    </source>
</evidence>
<gene>
    <name evidence="10" type="ORF">GCM10023321_85120</name>
</gene>
<feature type="domain" description="ABC transmembrane type-1" evidence="9">
    <location>
        <begin position="75"/>
        <end position="279"/>
    </location>
</feature>
<organism evidence="10 11">
    <name type="scientific">Pseudonocardia eucalypti</name>
    <dbReference type="NCBI Taxonomy" id="648755"/>
    <lineage>
        <taxon>Bacteria</taxon>
        <taxon>Bacillati</taxon>
        <taxon>Actinomycetota</taxon>
        <taxon>Actinomycetes</taxon>
        <taxon>Pseudonocardiales</taxon>
        <taxon>Pseudonocardiaceae</taxon>
        <taxon>Pseudonocardia</taxon>
    </lineage>
</organism>
<evidence type="ECO:0000256" key="1">
    <source>
        <dbReference type="ARBA" id="ARBA00004651"/>
    </source>
</evidence>
<proteinExistence type="inferred from homology"/>
<sequence>MAYAEVLTTDAALAGRQRQRATRSWWLLLSPSLLLMAAFFLLPLVFVVWLTATDGAGFLGNIGWYLSDPVQRAVLVRTFTAAGLVTLSCAVVGYGYAYLMASASPRARMVLTIIVLMPFWTSLMVRTFAWVILLQDNGLVNNALAAAGLGRWSLIRTTAGVVIGMAQILLPLMVMPIYATMTRIDRGLLSASATLGARPATTFLRIWLPLSLPGVGAGSLLVFISSLGFYVTPALLGSPDSSLISQQIFAQVSGLLEWGRGGAMGLSLLVITGALLAAAAGTLAAWRSVRRSRGLS</sequence>
<name>A0ABP9RFX6_9PSEU</name>
<keyword evidence="7 8" id="KW-0472">Membrane</keyword>
<feature type="transmembrane region" description="Helical" evidence="8">
    <location>
        <begin position="74"/>
        <end position="97"/>
    </location>
</feature>
<evidence type="ECO:0000256" key="7">
    <source>
        <dbReference type="ARBA" id="ARBA00023136"/>
    </source>
</evidence>
<reference evidence="11" key="1">
    <citation type="journal article" date="2019" name="Int. J. Syst. Evol. Microbiol.">
        <title>The Global Catalogue of Microorganisms (GCM) 10K type strain sequencing project: providing services to taxonomists for standard genome sequencing and annotation.</title>
        <authorList>
            <consortium name="The Broad Institute Genomics Platform"/>
            <consortium name="The Broad Institute Genome Sequencing Center for Infectious Disease"/>
            <person name="Wu L."/>
            <person name="Ma J."/>
        </authorList>
    </citation>
    <scope>NUCLEOTIDE SEQUENCE [LARGE SCALE GENOMIC DNA]</scope>
    <source>
        <strain evidence="11">JCM 18303</strain>
    </source>
</reference>
<comment type="similarity">
    <text evidence="2">Belongs to the binding-protein-dependent transport system permease family. CysTW subfamily.</text>
</comment>
<dbReference type="PROSITE" id="PS50928">
    <property type="entry name" value="ABC_TM1"/>
    <property type="match status" value="1"/>
</dbReference>
<feature type="transmembrane region" description="Helical" evidence="8">
    <location>
        <begin position="153"/>
        <end position="179"/>
    </location>
</feature>
<keyword evidence="4" id="KW-1003">Cell membrane</keyword>
<protein>
    <submittedName>
        <fullName evidence="10">ABC transporter permease</fullName>
    </submittedName>
</protein>
<keyword evidence="11" id="KW-1185">Reference proteome</keyword>
<keyword evidence="3 8" id="KW-0813">Transport</keyword>
<evidence type="ECO:0000256" key="6">
    <source>
        <dbReference type="ARBA" id="ARBA00022989"/>
    </source>
</evidence>
<evidence type="ECO:0000256" key="5">
    <source>
        <dbReference type="ARBA" id="ARBA00022692"/>
    </source>
</evidence>